<dbReference type="Proteomes" id="UP001341840">
    <property type="component" value="Unassembled WGS sequence"/>
</dbReference>
<evidence type="ECO:0000313" key="2">
    <source>
        <dbReference type="EMBL" id="MED6189922.1"/>
    </source>
</evidence>
<reference evidence="2 3" key="1">
    <citation type="journal article" date="2023" name="Plants (Basel)">
        <title>Bridging the Gap: Combining Genomics and Transcriptomics Approaches to Understand Stylosanthes scabra, an Orphan Legume from the Brazilian Caatinga.</title>
        <authorList>
            <person name="Ferreira-Neto J.R.C."/>
            <person name="da Silva M.D."/>
            <person name="Binneck E."/>
            <person name="de Melo N.F."/>
            <person name="da Silva R.H."/>
            <person name="de Melo A.L.T.M."/>
            <person name="Pandolfi V."/>
            <person name="Bustamante F.O."/>
            <person name="Brasileiro-Vidal A.C."/>
            <person name="Benko-Iseppon A.M."/>
        </authorList>
    </citation>
    <scope>NUCLEOTIDE SEQUENCE [LARGE SCALE GENOMIC DNA]</scope>
    <source>
        <tissue evidence="2">Leaves</tissue>
    </source>
</reference>
<evidence type="ECO:0000256" key="1">
    <source>
        <dbReference type="SAM" id="MobiDB-lite"/>
    </source>
</evidence>
<feature type="region of interest" description="Disordered" evidence="1">
    <location>
        <begin position="1"/>
        <end position="28"/>
    </location>
</feature>
<comment type="caution">
    <text evidence="2">The sequence shown here is derived from an EMBL/GenBank/DDBJ whole genome shotgun (WGS) entry which is preliminary data.</text>
</comment>
<organism evidence="2 3">
    <name type="scientific">Stylosanthes scabra</name>
    <dbReference type="NCBI Taxonomy" id="79078"/>
    <lineage>
        <taxon>Eukaryota</taxon>
        <taxon>Viridiplantae</taxon>
        <taxon>Streptophyta</taxon>
        <taxon>Embryophyta</taxon>
        <taxon>Tracheophyta</taxon>
        <taxon>Spermatophyta</taxon>
        <taxon>Magnoliopsida</taxon>
        <taxon>eudicotyledons</taxon>
        <taxon>Gunneridae</taxon>
        <taxon>Pentapetalae</taxon>
        <taxon>rosids</taxon>
        <taxon>fabids</taxon>
        <taxon>Fabales</taxon>
        <taxon>Fabaceae</taxon>
        <taxon>Papilionoideae</taxon>
        <taxon>50 kb inversion clade</taxon>
        <taxon>dalbergioids sensu lato</taxon>
        <taxon>Dalbergieae</taxon>
        <taxon>Pterocarpus clade</taxon>
        <taxon>Stylosanthes</taxon>
    </lineage>
</organism>
<keyword evidence="3" id="KW-1185">Reference proteome</keyword>
<proteinExistence type="predicted"/>
<dbReference type="EMBL" id="JASCZI010184088">
    <property type="protein sequence ID" value="MED6189922.1"/>
    <property type="molecule type" value="Genomic_DNA"/>
</dbReference>
<accession>A0ABU6WVP0</accession>
<sequence length="115" mass="12800">MTIDDEEPQRGMTARNDERCPGATRRTTVKSDGIRRGMIEIEDEGVAQAWLRDDIRREREWEATNVTSGAAQEVATTTWGCSGGDGDGFCLRRGRAFFCSGVRSLLEQKQENQSG</sequence>
<gene>
    <name evidence="2" type="ORF">PIB30_100690</name>
</gene>
<evidence type="ECO:0000313" key="3">
    <source>
        <dbReference type="Proteomes" id="UP001341840"/>
    </source>
</evidence>
<protein>
    <submittedName>
        <fullName evidence="2">Uncharacterized protein</fullName>
    </submittedName>
</protein>
<name>A0ABU6WVP0_9FABA</name>